<dbReference type="RefSeq" id="WP_106184916.1">
    <property type="nucleotide sequence ID" value="NZ_PVTF01000001.1"/>
</dbReference>
<organism evidence="5 6">
    <name type="scientific">Umezawaea tangerina</name>
    <dbReference type="NCBI Taxonomy" id="84725"/>
    <lineage>
        <taxon>Bacteria</taxon>
        <taxon>Bacillati</taxon>
        <taxon>Actinomycetota</taxon>
        <taxon>Actinomycetes</taxon>
        <taxon>Pseudonocardiales</taxon>
        <taxon>Pseudonocardiaceae</taxon>
        <taxon>Umezawaea</taxon>
    </lineage>
</organism>
<keyword evidence="6" id="KW-1185">Reference proteome</keyword>
<dbReference type="InterPro" id="IPR000524">
    <property type="entry name" value="Tscrpt_reg_HTH_GntR"/>
</dbReference>
<evidence type="ECO:0000313" key="5">
    <source>
        <dbReference type="EMBL" id="PRY45785.1"/>
    </source>
</evidence>
<dbReference type="GO" id="GO:0003677">
    <property type="term" value="F:DNA binding"/>
    <property type="evidence" value="ECO:0007669"/>
    <property type="project" value="UniProtKB-KW"/>
</dbReference>
<dbReference type="Gene3D" id="1.10.10.10">
    <property type="entry name" value="Winged helix-like DNA-binding domain superfamily/Winged helix DNA-binding domain"/>
    <property type="match status" value="1"/>
</dbReference>
<dbReference type="InterPro" id="IPR036388">
    <property type="entry name" value="WH-like_DNA-bd_sf"/>
</dbReference>
<dbReference type="InterPro" id="IPR008920">
    <property type="entry name" value="TF_FadR/GntR_C"/>
</dbReference>
<dbReference type="PANTHER" id="PTHR43537">
    <property type="entry name" value="TRANSCRIPTIONAL REGULATOR, GNTR FAMILY"/>
    <property type="match status" value="1"/>
</dbReference>
<evidence type="ECO:0000259" key="4">
    <source>
        <dbReference type="PROSITE" id="PS50949"/>
    </source>
</evidence>
<dbReference type="PROSITE" id="PS50949">
    <property type="entry name" value="HTH_GNTR"/>
    <property type="match status" value="1"/>
</dbReference>
<dbReference type="SMART" id="SM00345">
    <property type="entry name" value="HTH_GNTR"/>
    <property type="match status" value="1"/>
</dbReference>
<dbReference type="CDD" id="cd07377">
    <property type="entry name" value="WHTH_GntR"/>
    <property type="match status" value="1"/>
</dbReference>
<feature type="domain" description="HTH gntR-type" evidence="4">
    <location>
        <begin position="22"/>
        <end position="89"/>
    </location>
</feature>
<dbReference type="Pfam" id="PF07729">
    <property type="entry name" value="FCD"/>
    <property type="match status" value="1"/>
</dbReference>
<evidence type="ECO:0000256" key="1">
    <source>
        <dbReference type="ARBA" id="ARBA00023015"/>
    </source>
</evidence>
<dbReference type="OrthoDB" id="5243844at2"/>
<dbReference type="GO" id="GO:0003700">
    <property type="term" value="F:DNA-binding transcription factor activity"/>
    <property type="evidence" value="ECO:0007669"/>
    <property type="project" value="InterPro"/>
</dbReference>
<dbReference type="SMART" id="SM00895">
    <property type="entry name" value="FCD"/>
    <property type="match status" value="1"/>
</dbReference>
<evidence type="ECO:0000256" key="3">
    <source>
        <dbReference type="ARBA" id="ARBA00023163"/>
    </source>
</evidence>
<protein>
    <submittedName>
        <fullName evidence="5">GntR family transcriptional regulator</fullName>
    </submittedName>
</protein>
<keyword evidence="3" id="KW-0804">Transcription</keyword>
<dbReference type="AlphaFoldDB" id="A0A2T0TJI7"/>
<reference evidence="5 6" key="1">
    <citation type="submission" date="2018-03" db="EMBL/GenBank/DDBJ databases">
        <title>Genomic Encyclopedia of Archaeal and Bacterial Type Strains, Phase II (KMG-II): from individual species to whole genera.</title>
        <authorList>
            <person name="Goeker M."/>
        </authorList>
    </citation>
    <scope>NUCLEOTIDE SEQUENCE [LARGE SCALE GENOMIC DNA]</scope>
    <source>
        <strain evidence="5 6">DSM 44720</strain>
    </source>
</reference>
<accession>A0A2T0TJI7</accession>
<dbReference type="SUPFAM" id="SSF48008">
    <property type="entry name" value="GntR ligand-binding domain-like"/>
    <property type="match status" value="1"/>
</dbReference>
<dbReference type="Proteomes" id="UP000239494">
    <property type="component" value="Unassembled WGS sequence"/>
</dbReference>
<dbReference type="InterPro" id="IPR036390">
    <property type="entry name" value="WH_DNA-bd_sf"/>
</dbReference>
<keyword evidence="2" id="KW-0238">DNA-binding</keyword>
<keyword evidence="1" id="KW-0805">Transcription regulation</keyword>
<dbReference type="SUPFAM" id="SSF46785">
    <property type="entry name" value="Winged helix' DNA-binding domain"/>
    <property type="match status" value="1"/>
</dbReference>
<name>A0A2T0TJI7_9PSEU</name>
<dbReference type="InterPro" id="IPR011711">
    <property type="entry name" value="GntR_C"/>
</dbReference>
<sequence length="231" mass="26000">MTTAPSHDWLGTLADDRLSQDRARAERVADKLRDRMLDGELTPGLQLNEKAISEALGISRNTLREAFRLLTHERLLVHEHSRGVFVCEPGVAEVADIYAARRVIECGAIRRWTDATEEARQGVRDAVAFGVRGAETDNWLDVGTANIRFHRAITALAGSLRLDEEVQRLLAELRLAFYVMGNPREFYQDYLPMNLAILALLDADSVAEAEQELLRYFDTAESHLVTRLTGR</sequence>
<evidence type="ECO:0000256" key="2">
    <source>
        <dbReference type="ARBA" id="ARBA00023125"/>
    </source>
</evidence>
<dbReference type="EMBL" id="PVTF01000001">
    <property type="protein sequence ID" value="PRY45785.1"/>
    <property type="molecule type" value="Genomic_DNA"/>
</dbReference>
<dbReference type="Gene3D" id="1.20.120.530">
    <property type="entry name" value="GntR ligand-binding domain-like"/>
    <property type="match status" value="1"/>
</dbReference>
<gene>
    <name evidence="5" type="ORF">CLV43_10145</name>
</gene>
<dbReference type="PANTHER" id="PTHR43537:SF45">
    <property type="entry name" value="GNTR FAMILY REGULATORY PROTEIN"/>
    <property type="match status" value="1"/>
</dbReference>
<evidence type="ECO:0000313" key="6">
    <source>
        <dbReference type="Proteomes" id="UP000239494"/>
    </source>
</evidence>
<dbReference type="Pfam" id="PF00392">
    <property type="entry name" value="GntR"/>
    <property type="match status" value="1"/>
</dbReference>
<comment type="caution">
    <text evidence="5">The sequence shown here is derived from an EMBL/GenBank/DDBJ whole genome shotgun (WGS) entry which is preliminary data.</text>
</comment>
<proteinExistence type="predicted"/>